<evidence type="ECO:0000313" key="2">
    <source>
        <dbReference type="EMBL" id="RXH55746.1"/>
    </source>
</evidence>
<keyword evidence="2" id="KW-0489">Methyltransferase</keyword>
<reference evidence="3" key="2">
    <citation type="submission" date="2019-02" db="EMBL/GenBank/DDBJ databases">
        <title>Granulicella sibirica sp. nov., a psychrotolerant acidobacterium isolated from an organic soil layer in forested tundra, West Siberia.</title>
        <authorList>
            <person name="Oshkin I.Y."/>
            <person name="Kulichevskaya I.S."/>
            <person name="Rijpstra W.I.C."/>
            <person name="Sinninghe Damste J.S."/>
            <person name="Rakitin A.L."/>
            <person name="Ravin N.V."/>
            <person name="Dedysh S.N."/>
        </authorList>
    </citation>
    <scope>NUCLEOTIDE SEQUENCE [LARGE SCALE GENOMIC DNA]</scope>
    <source>
        <strain evidence="3">AF10</strain>
    </source>
</reference>
<dbReference type="SUPFAM" id="SSF53335">
    <property type="entry name" value="S-adenosyl-L-methionine-dependent methyltransferases"/>
    <property type="match status" value="1"/>
</dbReference>
<name>A0A4Q0T2M7_9BACT</name>
<dbReference type="EMBL" id="RDSM01000002">
    <property type="protein sequence ID" value="RXH55746.1"/>
    <property type="molecule type" value="Genomic_DNA"/>
</dbReference>
<sequence length="248" mass="27519">MSTVDTEMSGEEFAQPQPDSLFERCAWFYALCREYLFRDHTDEIAGSLFPSAEPAPGTHVVELGCGPGFYSCRLATEFPQVQTTGIDLSEPLLLRAKLRAAKRRLVNADFRVGDACALPASIGNVDAIVVSRLFLIVPGREAVLSEIHRVLRPGGRCFIAEPTSGFRTRIPLSCMWLLSKLTSSPGASYREPLQAYVMPRPEFSSLIHSQPWESVDLQYDGWYQYAVCQKSPNAGSETADRVREHSVA</sequence>
<dbReference type="OrthoDB" id="114146at2"/>
<accession>A0A4Q0T2M7</accession>
<proteinExistence type="predicted"/>
<dbReference type="RefSeq" id="WP_128913341.1">
    <property type="nucleotide sequence ID" value="NZ_RDSM01000002.1"/>
</dbReference>
<keyword evidence="3" id="KW-1185">Reference proteome</keyword>
<dbReference type="Pfam" id="PF13649">
    <property type="entry name" value="Methyltransf_25"/>
    <property type="match status" value="1"/>
</dbReference>
<dbReference type="InterPro" id="IPR029063">
    <property type="entry name" value="SAM-dependent_MTases_sf"/>
</dbReference>
<dbReference type="PANTHER" id="PTHR43591">
    <property type="entry name" value="METHYLTRANSFERASE"/>
    <property type="match status" value="1"/>
</dbReference>
<evidence type="ECO:0000259" key="1">
    <source>
        <dbReference type="Pfam" id="PF13649"/>
    </source>
</evidence>
<keyword evidence="2" id="KW-0808">Transferase</keyword>
<reference evidence="2 3" key="1">
    <citation type="submission" date="2018-11" db="EMBL/GenBank/DDBJ databases">
        <authorList>
            <person name="Mardanov A.V."/>
            <person name="Ravin N.V."/>
            <person name="Dedysh S.N."/>
        </authorList>
    </citation>
    <scope>NUCLEOTIDE SEQUENCE [LARGE SCALE GENOMIC DNA]</scope>
    <source>
        <strain evidence="2 3">AF10</strain>
    </source>
</reference>
<dbReference type="PANTHER" id="PTHR43591:SF24">
    <property type="entry name" value="2-METHOXY-6-POLYPRENYL-1,4-BENZOQUINOL METHYLASE, MITOCHONDRIAL"/>
    <property type="match status" value="1"/>
</dbReference>
<organism evidence="2 3">
    <name type="scientific">Granulicella sibirica</name>
    <dbReference type="NCBI Taxonomy" id="2479048"/>
    <lineage>
        <taxon>Bacteria</taxon>
        <taxon>Pseudomonadati</taxon>
        <taxon>Acidobacteriota</taxon>
        <taxon>Terriglobia</taxon>
        <taxon>Terriglobales</taxon>
        <taxon>Acidobacteriaceae</taxon>
        <taxon>Granulicella</taxon>
    </lineage>
</organism>
<dbReference type="GO" id="GO:0008168">
    <property type="term" value="F:methyltransferase activity"/>
    <property type="evidence" value="ECO:0007669"/>
    <property type="project" value="UniProtKB-KW"/>
</dbReference>
<dbReference type="Gene3D" id="3.40.50.150">
    <property type="entry name" value="Vaccinia Virus protein VP39"/>
    <property type="match status" value="1"/>
</dbReference>
<protein>
    <submittedName>
        <fullName evidence="2">Methyltransferase type 11</fullName>
    </submittedName>
</protein>
<dbReference type="Proteomes" id="UP000289437">
    <property type="component" value="Unassembled WGS sequence"/>
</dbReference>
<dbReference type="CDD" id="cd02440">
    <property type="entry name" value="AdoMet_MTases"/>
    <property type="match status" value="1"/>
</dbReference>
<gene>
    <name evidence="2" type="ORF">GRAN_2603</name>
</gene>
<dbReference type="GO" id="GO:0032259">
    <property type="term" value="P:methylation"/>
    <property type="evidence" value="ECO:0007669"/>
    <property type="project" value="UniProtKB-KW"/>
</dbReference>
<comment type="caution">
    <text evidence="2">The sequence shown here is derived from an EMBL/GenBank/DDBJ whole genome shotgun (WGS) entry which is preliminary data.</text>
</comment>
<evidence type="ECO:0000313" key="3">
    <source>
        <dbReference type="Proteomes" id="UP000289437"/>
    </source>
</evidence>
<dbReference type="AlphaFoldDB" id="A0A4Q0T2M7"/>
<dbReference type="InterPro" id="IPR041698">
    <property type="entry name" value="Methyltransf_25"/>
</dbReference>
<feature type="domain" description="Methyltransferase" evidence="1">
    <location>
        <begin position="60"/>
        <end position="155"/>
    </location>
</feature>